<dbReference type="Gene3D" id="3.40.228.10">
    <property type="entry name" value="Dimethylsulfoxide Reductase, domain 2"/>
    <property type="match status" value="1"/>
</dbReference>
<dbReference type="Pfam" id="PF01568">
    <property type="entry name" value="Molydop_binding"/>
    <property type="match status" value="1"/>
</dbReference>
<dbReference type="InterPro" id="IPR006657">
    <property type="entry name" value="MoPterin_dinucl-bd_dom"/>
</dbReference>
<evidence type="ECO:0000256" key="1">
    <source>
        <dbReference type="ARBA" id="ARBA00010312"/>
    </source>
</evidence>
<dbReference type="GO" id="GO:0046872">
    <property type="term" value="F:metal ion binding"/>
    <property type="evidence" value="ECO:0007669"/>
    <property type="project" value="UniProtKB-KW"/>
</dbReference>
<proteinExistence type="inferred from homology"/>
<dbReference type="SUPFAM" id="SSF53706">
    <property type="entry name" value="Formate dehydrogenase/DMSO reductase, domains 1-3"/>
    <property type="match status" value="1"/>
</dbReference>
<dbReference type="GO" id="GO:0043546">
    <property type="term" value="F:molybdopterin cofactor binding"/>
    <property type="evidence" value="ECO:0007669"/>
    <property type="project" value="InterPro"/>
</dbReference>
<dbReference type="GO" id="GO:0016491">
    <property type="term" value="F:oxidoreductase activity"/>
    <property type="evidence" value="ECO:0007669"/>
    <property type="project" value="InterPro"/>
</dbReference>
<dbReference type="Gene3D" id="3.30.2070.10">
    <property type="entry name" value="Formate dehydrogenase/DMSO reductase"/>
    <property type="match status" value="1"/>
</dbReference>
<gene>
    <name evidence="5" type="ORF">S06H3_07785</name>
</gene>
<dbReference type="AlphaFoldDB" id="X1M224"/>
<dbReference type="Gene3D" id="3.40.50.740">
    <property type="match status" value="1"/>
</dbReference>
<dbReference type="GO" id="GO:0018818">
    <property type="term" value="F:acetylene hydratase activity"/>
    <property type="evidence" value="ECO:0007669"/>
    <property type="project" value="InterPro"/>
</dbReference>
<dbReference type="PANTHER" id="PTHR43742">
    <property type="entry name" value="TRIMETHYLAMINE-N-OXIDE REDUCTASE"/>
    <property type="match status" value="1"/>
</dbReference>
<organism evidence="5">
    <name type="scientific">marine sediment metagenome</name>
    <dbReference type="NCBI Taxonomy" id="412755"/>
    <lineage>
        <taxon>unclassified sequences</taxon>
        <taxon>metagenomes</taxon>
        <taxon>ecological metagenomes</taxon>
    </lineage>
</organism>
<dbReference type="Pfam" id="PF00384">
    <property type="entry name" value="Molybdopterin"/>
    <property type="match status" value="1"/>
</dbReference>
<accession>X1M224</accession>
<dbReference type="InterPro" id="IPR009010">
    <property type="entry name" value="Asp_de-COase-like_dom_sf"/>
</dbReference>
<sequence length="294" mass="33742">VFELFMTPTAEFADYVLPVTWFLESNAITEYLGLNFIAPRRRVLQPLGEAREEGEVLVEILRSLGLIDKLPFSNYREYLDYRLKPLNLSFDEFAQGGCIVNPNIERKYEKGLLREDGELGFSTPTGKAEIYSTILEKYGYDPLPIYKEPVPSPYTTPDLFKDYPFIMITGTRSLSLYHGLGLQIPRFRRLHPDPLVEISPLAAERLGLSEGEQVFIEVPGKNDKVRRKVHIVRRLHDNVVCAEGHWYFPEEEDQQKRLWDANINVLTNLRDDYDPVIGGSGARCLLCRISRASD</sequence>
<name>X1M224_9ZZZZ</name>
<keyword evidence="2" id="KW-0479">Metal-binding</keyword>
<dbReference type="InterPro" id="IPR037949">
    <property type="entry name" value="MopB_CT_Acetylene-hydratase"/>
</dbReference>
<evidence type="ECO:0000256" key="2">
    <source>
        <dbReference type="ARBA" id="ARBA00022723"/>
    </source>
</evidence>
<dbReference type="InterPro" id="IPR006656">
    <property type="entry name" value="Mopterin_OxRdtase"/>
</dbReference>
<comment type="caution">
    <text evidence="5">The sequence shown here is derived from an EMBL/GenBank/DDBJ whole genome shotgun (WGS) entry which is preliminary data.</text>
</comment>
<dbReference type="InterPro" id="IPR050612">
    <property type="entry name" value="Prok_Mopterin_Oxidored"/>
</dbReference>
<evidence type="ECO:0008006" key="6">
    <source>
        <dbReference type="Google" id="ProtNLM"/>
    </source>
</evidence>
<reference evidence="5" key="1">
    <citation type="journal article" date="2014" name="Front. Microbiol.">
        <title>High frequency of phylogenetically diverse reductive dehalogenase-homologous genes in deep subseafloor sedimentary metagenomes.</title>
        <authorList>
            <person name="Kawai M."/>
            <person name="Futagami T."/>
            <person name="Toyoda A."/>
            <person name="Takaki Y."/>
            <person name="Nishi S."/>
            <person name="Hori S."/>
            <person name="Arai W."/>
            <person name="Tsubouchi T."/>
            <person name="Morono Y."/>
            <person name="Uchiyama I."/>
            <person name="Ito T."/>
            <person name="Fujiyama A."/>
            <person name="Inagaki F."/>
            <person name="Takami H."/>
        </authorList>
    </citation>
    <scope>NUCLEOTIDE SEQUENCE</scope>
    <source>
        <strain evidence="5">Expedition CK06-06</strain>
    </source>
</reference>
<dbReference type="CDD" id="cd02781">
    <property type="entry name" value="MopB_CT_Acetylene-hydratase"/>
    <property type="match status" value="1"/>
</dbReference>
<comment type="similarity">
    <text evidence="1">Belongs to the prokaryotic molybdopterin-containing oxidoreductase family.</text>
</comment>
<feature type="domain" description="Molybdopterin oxidoreductase" evidence="3">
    <location>
        <begin position="2"/>
        <end position="61"/>
    </location>
</feature>
<evidence type="ECO:0000259" key="3">
    <source>
        <dbReference type="Pfam" id="PF00384"/>
    </source>
</evidence>
<evidence type="ECO:0000259" key="4">
    <source>
        <dbReference type="Pfam" id="PF01568"/>
    </source>
</evidence>
<dbReference type="Gene3D" id="2.40.40.20">
    <property type="match status" value="1"/>
</dbReference>
<protein>
    <recommendedName>
        <fullName evidence="6">Molybdopterin dinucleotide-binding domain-containing protein</fullName>
    </recommendedName>
</protein>
<dbReference type="SUPFAM" id="SSF50692">
    <property type="entry name" value="ADC-like"/>
    <property type="match status" value="1"/>
</dbReference>
<feature type="non-terminal residue" evidence="5">
    <location>
        <position position="1"/>
    </location>
</feature>
<dbReference type="EMBL" id="BARV01003198">
    <property type="protein sequence ID" value="GAI00444.1"/>
    <property type="molecule type" value="Genomic_DNA"/>
</dbReference>
<evidence type="ECO:0000313" key="5">
    <source>
        <dbReference type="EMBL" id="GAI00444.1"/>
    </source>
</evidence>
<feature type="domain" description="Molybdopterin dinucleotide-binding" evidence="4">
    <location>
        <begin position="167"/>
        <end position="280"/>
    </location>
</feature>